<sequence length="451" mass="46375">MSNDGLPSPQRYWAITTILIGIVLSVLSEGIAITALPTISGALGVSVSDSIWVINAYQVAVIATLFPLASLGEILGFRFVYRTGLLVFVIGAVGCTLADSLLTLTLARAVQGLGAAGVMSVNLALVRFIYPTRQLGRGVGLNALFVAVSSAAAPSVASALLLLGPWNWLFAINIPMGLLGLFMAWRFLPETPASRQRWDVPSAVLNALTFGLLVVGLRAFDGGQSGLLVPVALAGSAVSALLLVRRQAGMTVPMLPVDLLRLPVFALSIATSACAFAGYAIAIVAMPFFLVHDLGRAQVEVGLLLTPWPLAVAVAAPLSGWLADRVASPAVLGSVGMAVFAGGLALLATLPADPSNLDIVWRTTLCGFGFGFFQSPNNKLLITSAPKERSGGVGGIQSTARLLGQTLGAVTVGLMFAHAPDHGAVIAFGVASACGVVACITGGLRPAARTT</sequence>
<accession>A0ABX2TIZ7</accession>
<feature type="transmembrane region" description="Helical" evidence="6">
    <location>
        <begin position="200"/>
        <end position="220"/>
    </location>
</feature>
<keyword evidence="5 6" id="KW-0472">Membrane</keyword>
<feature type="domain" description="Major facilitator superfamily (MFS) profile" evidence="7">
    <location>
        <begin position="14"/>
        <end position="450"/>
    </location>
</feature>
<gene>
    <name evidence="8" type="ORF">HND93_23185</name>
</gene>
<dbReference type="Gene3D" id="1.20.1250.20">
    <property type="entry name" value="MFS general substrate transporter like domains"/>
    <property type="match status" value="1"/>
</dbReference>
<reference evidence="8 9" key="1">
    <citation type="submission" date="2020-05" db="EMBL/GenBank/DDBJ databases">
        <title>Azospirillum oleiclasticum sp. nov, a nitrogen-fixing and heavy crude oil-emulsifying bacterium isolated from the crude oil of Yumen Oilfield.</title>
        <authorList>
            <person name="Wu D."/>
            <person name="Cai M."/>
            <person name="Zhang X."/>
        </authorList>
    </citation>
    <scope>NUCLEOTIDE SEQUENCE [LARGE SCALE GENOMIC DNA]</scope>
    <source>
        <strain evidence="8 9">ROY-1-1-2</strain>
    </source>
</reference>
<feature type="transmembrane region" description="Helical" evidence="6">
    <location>
        <begin position="424"/>
        <end position="444"/>
    </location>
</feature>
<dbReference type="Gene3D" id="1.20.1720.10">
    <property type="entry name" value="Multidrug resistance protein D"/>
    <property type="match status" value="1"/>
</dbReference>
<keyword evidence="2" id="KW-0813">Transport</keyword>
<keyword evidence="9" id="KW-1185">Reference proteome</keyword>
<dbReference type="Pfam" id="PF07690">
    <property type="entry name" value="MFS_1"/>
    <property type="match status" value="1"/>
</dbReference>
<evidence type="ECO:0000313" key="9">
    <source>
        <dbReference type="Proteomes" id="UP000584642"/>
    </source>
</evidence>
<feature type="transmembrane region" description="Helical" evidence="6">
    <location>
        <begin position="301"/>
        <end position="323"/>
    </location>
</feature>
<evidence type="ECO:0000259" key="7">
    <source>
        <dbReference type="PROSITE" id="PS50850"/>
    </source>
</evidence>
<dbReference type="SUPFAM" id="SSF103473">
    <property type="entry name" value="MFS general substrate transporter"/>
    <property type="match status" value="1"/>
</dbReference>
<dbReference type="EMBL" id="JABFDB010000019">
    <property type="protein sequence ID" value="NYZ22625.1"/>
    <property type="molecule type" value="Genomic_DNA"/>
</dbReference>
<feature type="transmembrane region" description="Helical" evidence="6">
    <location>
        <begin position="142"/>
        <end position="162"/>
    </location>
</feature>
<keyword evidence="4 6" id="KW-1133">Transmembrane helix</keyword>
<comment type="caution">
    <text evidence="8">The sequence shown here is derived from an EMBL/GenBank/DDBJ whole genome shotgun (WGS) entry which is preliminary data.</text>
</comment>
<dbReference type="PANTHER" id="PTHR42718:SF9">
    <property type="entry name" value="MAJOR FACILITATOR SUPERFAMILY MULTIDRUG TRANSPORTER MFSC"/>
    <property type="match status" value="1"/>
</dbReference>
<dbReference type="InterPro" id="IPR020846">
    <property type="entry name" value="MFS_dom"/>
</dbReference>
<evidence type="ECO:0000256" key="1">
    <source>
        <dbReference type="ARBA" id="ARBA00004141"/>
    </source>
</evidence>
<evidence type="ECO:0000256" key="6">
    <source>
        <dbReference type="SAM" id="Phobius"/>
    </source>
</evidence>
<dbReference type="RefSeq" id="WP_180284388.1">
    <property type="nucleotide sequence ID" value="NZ_JABFDB010000019.1"/>
</dbReference>
<evidence type="ECO:0000256" key="3">
    <source>
        <dbReference type="ARBA" id="ARBA00022692"/>
    </source>
</evidence>
<keyword evidence="3 6" id="KW-0812">Transmembrane</keyword>
<feature type="transmembrane region" description="Helical" evidence="6">
    <location>
        <begin position="330"/>
        <end position="352"/>
    </location>
</feature>
<feature type="transmembrane region" description="Helical" evidence="6">
    <location>
        <begin position="226"/>
        <end position="244"/>
    </location>
</feature>
<evidence type="ECO:0000256" key="2">
    <source>
        <dbReference type="ARBA" id="ARBA00022448"/>
    </source>
</evidence>
<feature type="transmembrane region" description="Helical" evidence="6">
    <location>
        <begin position="113"/>
        <end position="130"/>
    </location>
</feature>
<dbReference type="PANTHER" id="PTHR42718">
    <property type="entry name" value="MAJOR FACILITATOR SUPERFAMILY MULTIDRUG TRANSPORTER MFSC"/>
    <property type="match status" value="1"/>
</dbReference>
<dbReference type="Proteomes" id="UP000584642">
    <property type="component" value="Unassembled WGS sequence"/>
</dbReference>
<dbReference type="InterPro" id="IPR036259">
    <property type="entry name" value="MFS_trans_sf"/>
</dbReference>
<dbReference type="CDD" id="cd17321">
    <property type="entry name" value="MFS_MMR_MDR_like"/>
    <property type="match status" value="1"/>
</dbReference>
<evidence type="ECO:0000313" key="8">
    <source>
        <dbReference type="EMBL" id="NYZ22625.1"/>
    </source>
</evidence>
<feature type="transmembrane region" description="Helical" evidence="6">
    <location>
        <begin position="168"/>
        <end position="188"/>
    </location>
</feature>
<dbReference type="PRINTS" id="PR01036">
    <property type="entry name" value="TCRTETB"/>
</dbReference>
<feature type="transmembrane region" description="Helical" evidence="6">
    <location>
        <begin position="56"/>
        <end position="77"/>
    </location>
</feature>
<name>A0ABX2TIZ7_9PROT</name>
<evidence type="ECO:0000256" key="5">
    <source>
        <dbReference type="ARBA" id="ARBA00023136"/>
    </source>
</evidence>
<evidence type="ECO:0000256" key="4">
    <source>
        <dbReference type="ARBA" id="ARBA00022989"/>
    </source>
</evidence>
<organism evidence="8 9">
    <name type="scientific">Azospirillum oleiclasticum</name>
    <dbReference type="NCBI Taxonomy" id="2735135"/>
    <lineage>
        <taxon>Bacteria</taxon>
        <taxon>Pseudomonadati</taxon>
        <taxon>Pseudomonadota</taxon>
        <taxon>Alphaproteobacteria</taxon>
        <taxon>Rhodospirillales</taxon>
        <taxon>Azospirillaceae</taxon>
        <taxon>Azospirillum</taxon>
    </lineage>
</organism>
<feature type="transmembrane region" description="Helical" evidence="6">
    <location>
        <begin position="12"/>
        <end position="36"/>
    </location>
</feature>
<proteinExistence type="predicted"/>
<dbReference type="InterPro" id="IPR011701">
    <property type="entry name" value="MFS"/>
</dbReference>
<feature type="transmembrane region" description="Helical" evidence="6">
    <location>
        <begin position="264"/>
        <end position="289"/>
    </location>
</feature>
<protein>
    <submittedName>
        <fullName evidence="8">MFS transporter</fullName>
    </submittedName>
</protein>
<comment type="subcellular location">
    <subcellularLocation>
        <location evidence="1">Membrane</location>
        <topology evidence="1">Multi-pass membrane protein</topology>
    </subcellularLocation>
</comment>
<feature type="transmembrane region" description="Helical" evidence="6">
    <location>
        <begin position="84"/>
        <end position="107"/>
    </location>
</feature>
<dbReference type="PROSITE" id="PS50850">
    <property type="entry name" value="MFS"/>
    <property type="match status" value="1"/>
</dbReference>